<feature type="region of interest" description="Disordered" evidence="1">
    <location>
        <begin position="1"/>
        <end position="46"/>
    </location>
</feature>
<evidence type="ECO:0000313" key="3">
    <source>
        <dbReference type="Proteomes" id="UP000054845"/>
    </source>
</evidence>
<dbReference type="Proteomes" id="UP000054845">
    <property type="component" value="Unassembled WGS sequence"/>
</dbReference>
<reference evidence="2 3" key="1">
    <citation type="submission" date="2014-09" db="EMBL/GenBank/DDBJ databases">
        <authorList>
            <person name="Magalhaes I.L.F."/>
            <person name="Oliveira U."/>
            <person name="Santos F.R."/>
            <person name="Vidigal T.H.D.A."/>
            <person name="Brescovit A.D."/>
            <person name="Santos A.J."/>
        </authorList>
    </citation>
    <scope>NUCLEOTIDE SEQUENCE [LARGE SCALE GENOMIC DNA]</scope>
</reference>
<proteinExistence type="predicted"/>
<keyword evidence="3" id="KW-1185">Reference proteome</keyword>
<sequence length="60" mass="6434">MSPSNNSATLGVAPIGRTAGPVGRHPPAHHPRHPCDRLSAQPDQLMESPVKRKFALCEVL</sequence>
<dbReference type="AlphaFoldDB" id="A0A0P1BHY8"/>
<evidence type="ECO:0000313" key="2">
    <source>
        <dbReference type="EMBL" id="CEH15428.1"/>
    </source>
</evidence>
<name>A0A0P1BHY8_9BASI</name>
<organism evidence="2 3">
    <name type="scientific">Ceraceosorus bombacis</name>
    <dbReference type="NCBI Taxonomy" id="401625"/>
    <lineage>
        <taxon>Eukaryota</taxon>
        <taxon>Fungi</taxon>
        <taxon>Dikarya</taxon>
        <taxon>Basidiomycota</taxon>
        <taxon>Ustilaginomycotina</taxon>
        <taxon>Exobasidiomycetes</taxon>
        <taxon>Ceraceosorales</taxon>
        <taxon>Ceraceosoraceae</taxon>
        <taxon>Ceraceosorus</taxon>
    </lineage>
</organism>
<evidence type="ECO:0000256" key="1">
    <source>
        <dbReference type="SAM" id="MobiDB-lite"/>
    </source>
</evidence>
<accession>A0A0P1BHY8</accession>
<dbReference type="EMBL" id="CCYA01000264">
    <property type="protein sequence ID" value="CEH15428.1"/>
    <property type="molecule type" value="Genomic_DNA"/>
</dbReference>
<protein>
    <submittedName>
        <fullName evidence="2">Uncharacterized protein</fullName>
    </submittedName>
</protein>